<dbReference type="Gene3D" id="3.10.450.40">
    <property type="match status" value="1"/>
</dbReference>
<keyword evidence="3" id="KW-1185">Reference proteome</keyword>
<reference evidence="2 3" key="1">
    <citation type="submission" date="2019-03" db="EMBL/GenBank/DDBJ databases">
        <title>Genomic Encyclopedia of Type Strains, Phase IV (KMG-IV): sequencing the most valuable type-strain genomes for metagenomic binning, comparative biology and taxonomic classification.</title>
        <authorList>
            <person name="Goeker M."/>
        </authorList>
    </citation>
    <scope>NUCLEOTIDE SEQUENCE [LARGE SCALE GENOMIC DNA]</scope>
    <source>
        <strain evidence="2 3">DSM 15505</strain>
    </source>
</reference>
<comment type="caution">
    <text evidence="2">The sequence shown here is derived from an EMBL/GenBank/DDBJ whole genome shotgun (WGS) entry which is preliminary data.</text>
</comment>
<evidence type="ECO:0000313" key="2">
    <source>
        <dbReference type="EMBL" id="TDT41754.1"/>
    </source>
</evidence>
<gene>
    <name evidence="2" type="ORF">DES49_1856</name>
</gene>
<dbReference type="Pfam" id="PF04965">
    <property type="entry name" value="GPW_gp25"/>
    <property type="match status" value="1"/>
</dbReference>
<dbReference type="EMBL" id="SOAX01000003">
    <property type="protein sequence ID" value="TDT41754.1"/>
    <property type="molecule type" value="Genomic_DNA"/>
</dbReference>
<name>A0A4R7JV64_9GAMM</name>
<dbReference type="SUPFAM" id="SSF160719">
    <property type="entry name" value="gpW/gp25-like"/>
    <property type="match status" value="1"/>
</dbReference>
<accession>A0A4R7JV64</accession>
<protein>
    <recommendedName>
        <fullName evidence="1">IraD/Gp25-like domain-containing protein</fullName>
    </recommendedName>
</protein>
<organism evidence="2 3">
    <name type="scientific">Halospina denitrificans</name>
    <dbReference type="NCBI Taxonomy" id="332522"/>
    <lineage>
        <taxon>Bacteria</taxon>
        <taxon>Pseudomonadati</taxon>
        <taxon>Pseudomonadota</taxon>
        <taxon>Gammaproteobacteria</taxon>
        <taxon>Halospina</taxon>
    </lineage>
</organism>
<evidence type="ECO:0000313" key="3">
    <source>
        <dbReference type="Proteomes" id="UP000295830"/>
    </source>
</evidence>
<feature type="domain" description="IraD/Gp25-like" evidence="1">
    <location>
        <begin position="43"/>
        <end position="133"/>
    </location>
</feature>
<dbReference type="AlphaFoldDB" id="A0A4R7JV64"/>
<evidence type="ECO:0000259" key="1">
    <source>
        <dbReference type="Pfam" id="PF04965"/>
    </source>
</evidence>
<dbReference type="Proteomes" id="UP000295830">
    <property type="component" value="Unassembled WGS sequence"/>
</dbReference>
<proteinExistence type="predicted"/>
<sequence>MSITPDRAWRFDLPVSTVATDPGEKPRGLLVNPTGGIAMAEDGQAVRQSILLLLATRPGERLMRPDYGCNLHRLVFAPNDASTAGLAIHYVGEALRRWEPRVAIRHLDAGADLFNTGDGTVLDIVLDYRIRRTGREERLALAYGLNDARLMPTTPGNEPPQGDARE</sequence>
<dbReference type="InterPro" id="IPR007048">
    <property type="entry name" value="IraD/Gp25-like"/>
</dbReference>
<dbReference type="RefSeq" id="WP_133736097.1">
    <property type="nucleotide sequence ID" value="NZ_SOAX01000003.1"/>
</dbReference>
<dbReference type="OrthoDB" id="9802846at2"/>